<evidence type="ECO:0000313" key="2">
    <source>
        <dbReference type="EMBL" id="RZS34761.1"/>
    </source>
</evidence>
<dbReference type="PANTHER" id="PTHR40396:SF1">
    <property type="entry name" value="ATPASE AAA-TYPE CORE DOMAIN-CONTAINING PROTEIN"/>
    <property type="match status" value="1"/>
</dbReference>
<feature type="domain" description="ATPase AAA-type core" evidence="1">
    <location>
        <begin position="34"/>
        <end position="372"/>
    </location>
</feature>
<dbReference type="SUPFAM" id="SSF52540">
    <property type="entry name" value="P-loop containing nucleoside triphosphate hydrolases"/>
    <property type="match status" value="1"/>
</dbReference>
<dbReference type="EMBL" id="SGWQ01000008">
    <property type="protein sequence ID" value="RZS34761.1"/>
    <property type="molecule type" value="Genomic_DNA"/>
</dbReference>
<accession>A0A4Q7KIK3</accession>
<dbReference type="InterPro" id="IPR003959">
    <property type="entry name" value="ATPase_AAA_core"/>
</dbReference>
<reference evidence="2 3" key="1">
    <citation type="submission" date="2019-02" db="EMBL/GenBank/DDBJ databases">
        <title>Genomic Encyclopedia of Type Strains, Phase IV (KMG-IV): sequencing the most valuable type-strain genomes for metagenomic binning, comparative biology and taxonomic classification.</title>
        <authorList>
            <person name="Goeker M."/>
        </authorList>
    </citation>
    <scope>NUCLEOTIDE SEQUENCE [LARGE SCALE GENOMIC DNA]</scope>
    <source>
        <strain evidence="2 3">DSM 101727</strain>
    </source>
</reference>
<dbReference type="AlphaFoldDB" id="A0A4Q7KIK3"/>
<gene>
    <name evidence="2" type="ORF">EV193_108109</name>
</gene>
<evidence type="ECO:0000259" key="1">
    <source>
        <dbReference type="Pfam" id="PF13304"/>
    </source>
</evidence>
<sequence length="440" mass="49443">MLRSFRLVNHRSFADEQELLLMPATKSSRSVVPVTAIYGANASGKSNLLSGLMFMHSAVLQSFARWEIEGNIPRQPFRLRSECRELPSSFVIEIVVDGVAYTYGFTLDDDSIHEEWLYSYPEKRRRVLFERVGSDIKFGSTVADLKSRLEVLEELTRPNALFLSAAARTKLAPIMPVYDWFRSSLRIRWQVGRTFRLAEAVQRFINRRDGNINRLLALLAAADVGITGLRVEEADDPTLVARLSRVETRLVEAEEDDPQGNLLSTAKMENLRTEREYLIRQIEDRRAELKFIHGSGGELFGLAEESAGTRSWLELLPIVLEALELGSVVVVDEIDTSLHPLLTAQLVGLFQDADTNQNNAQLIFTTHDTTLLGTMVGDSVLERDQIWFVEKGRLGASSLYALTDFKPRSGQNTERRYLGGSYGAVPVLDSQEFADAVLKS</sequence>
<dbReference type="GO" id="GO:0005524">
    <property type="term" value="F:ATP binding"/>
    <property type="evidence" value="ECO:0007669"/>
    <property type="project" value="InterPro"/>
</dbReference>
<evidence type="ECO:0000313" key="3">
    <source>
        <dbReference type="Proteomes" id="UP000294257"/>
    </source>
</evidence>
<dbReference type="InterPro" id="IPR027417">
    <property type="entry name" value="P-loop_NTPase"/>
</dbReference>
<dbReference type="RefSeq" id="WP_130346211.1">
    <property type="nucleotide sequence ID" value="NZ_SGWQ01000008.1"/>
</dbReference>
<name>A0A4Q7KIK3_9PSEU</name>
<dbReference type="PANTHER" id="PTHR40396">
    <property type="entry name" value="ATPASE-LIKE PROTEIN"/>
    <property type="match status" value="1"/>
</dbReference>
<protein>
    <recommendedName>
        <fullName evidence="1">ATPase AAA-type core domain-containing protein</fullName>
    </recommendedName>
</protein>
<organism evidence="2 3">
    <name type="scientific">Herbihabitans rhizosphaerae</name>
    <dbReference type="NCBI Taxonomy" id="1872711"/>
    <lineage>
        <taxon>Bacteria</taxon>
        <taxon>Bacillati</taxon>
        <taxon>Actinomycetota</taxon>
        <taxon>Actinomycetes</taxon>
        <taxon>Pseudonocardiales</taxon>
        <taxon>Pseudonocardiaceae</taxon>
        <taxon>Herbihabitans</taxon>
    </lineage>
</organism>
<dbReference type="Gene3D" id="3.40.50.300">
    <property type="entry name" value="P-loop containing nucleotide triphosphate hydrolases"/>
    <property type="match status" value="1"/>
</dbReference>
<comment type="caution">
    <text evidence="2">The sequence shown here is derived from an EMBL/GenBank/DDBJ whole genome shotgun (WGS) entry which is preliminary data.</text>
</comment>
<dbReference type="Pfam" id="PF13304">
    <property type="entry name" value="AAA_21"/>
    <property type="match status" value="1"/>
</dbReference>
<dbReference type="Proteomes" id="UP000294257">
    <property type="component" value="Unassembled WGS sequence"/>
</dbReference>
<dbReference type="GO" id="GO:0016887">
    <property type="term" value="F:ATP hydrolysis activity"/>
    <property type="evidence" value="ECO:0007669"/>
    <property type="project" value="InterPro"/>
</dbReference>
<proteinExistence type="predicted"/>
<keyword evidence="3" id="KW-1185">Reference proteome</keyword>
<dbReference type="OrthoDB" id="9809324at2"/>